<protein>
    <submittedName>
        <fullName evidence="1">Uncharacterized protein</fullName>
    </submittedName>
</protein>
<evidence type="ECO:0000313" key="1">
    <source>
        <dbReference type="EMBL" id="MCI4684524.1"/>
    </source>
</evidence>
<keyword evidence="2" id="KW-1185">Reference proteome</keyword>
<dbReference type="InterPro" id="IPR015424">
    <property type="entry name" value="PyrdxlP-dep_Trfase"/>
</dbReference>
<comment type="caution">
    <text evidence="1">The sequence shown here is derived from an EMBL/GenBank/DDBJ whole genome shotgun (WGS) entry which is preliminary data.</text>
</comment>
<proteinExistence type="predicted"/>
<dbReference type="SUPFAM" id="SSF53383">
    <property type="entry name" value="PLP-dependent transferases"/>
    <property type="match status" value="1"/>
</dbReference>
<dbReference type="EMBL" id="JAIVFP010000001">
    <property type="protein sequence ID" value="MCI4684524.1"/>
    <property type="molecule type" value="Genomic_DNA"/>
</dbReference>
<gene>
    <name evidence="1" type="ORF">K2U94_17420</name>
</gene>
<evidence type="ECO:0000313" key="2">
    <source>
        <dbReference type="Proteomes" id="UP001139104"/>
    </source>
</evidence>
<dbReference type="Gene3D" id="3.40.640.10">
    <property type="entry name" value="Type I PLP-dependent aspartate aminotransferase-like (Major domain)"/>
    <property type="match status" value="1"/>
</dbReference>
<sequence length="492" mass="51096">MILTASQANAQCGAPGVGGAGLAAALLSGGDERIAVDPMSGRNRYGLTARPAPDEIFFSSSTASAISPLGWAAAVTAWRRLACETAGERLALPAWFDAIRRRIAAHAGGGEAILAASGTDAELLALALAAHIVKRPITNIVVGPGETGRGVALAAAGLHFQPSARRRRVAGWESLDVAVETVEIRAPDGSPRPPGEVDAEVLAKAEAALARGRGVIAHLLDVSKTGLAGFSRAAALALRARAPERVVVLADCCQMRGAAPLLRDLLDCGFLVSATGSKFFGGPPFSGALLVPDALHARLRDLRLPEGLAAHSALYDWPAPLRGAAAGFGSHANIGLGLRWEAALAEMDRFRAVPPGLAQAITAGFRDLVEADAREAGLTVLGEAGESMDWARTIVPIAARRADGLPLSPEQAEALQRALRRPAEARGYAAKVFHLGQAVAVGSDQALRVCLGAPMLSDIAQRCATGVRLDRALAPLAEDIAALFAKWRRLLR</sequence>
<dbReference type="RefSeq" id="WP_243068416.1">
    <property type="nucleotide sequence ID" value="NZ_JAIVFK010000001.1"/>
</dbReference>
<organism evidence="1 2">
    <name type="scientific">Candidatus Rhodoblastus alkanivorans</name>
    <dbReference type="NCBI Taxonomy" id="2954117"/>
    <lineage>
        <taxon>Bacteria</taxon>
        <taxon>Pseudomonadati</taxon>
        <taxon>Pseudomonadota</taxon>
        <taxon>Alphaproteobacteria</taxon>
        <taxon>Hyphomicrobiales</taxon>
        <taxon>Rhodoblastaceae</taxon>
        <taxon>Rhodoblastus</taxon>
    </lineage>
</organism>
<accession>A0ABS9ZA07</accession>
<name>A0ABS9ZA07_9HYPH</name>
<dbReference type="Proteomes" id="UP001139104">
    <property type="component" value="Unassembled WGS sequence"/>
</dbReference>
<reference evidence="1" key="1">
    <citation type="journal article" date="2022" name="ISME J.">
        <title>Identification of active gaseous-alkane degraders at natural gas seeps.</title>
        <authorList>
            <person name="Farhan Ul Haque M."/>
            <person name="Hernandez M."/>
            <person name="Crombie A.T."/>
            <person name="Murrell J.C."/>
        </authorList>
    </citation>
    <scope>NUCLEOTIDE SEQUENCE</scope>
    <source>
        <strain evidence="1">PC2</strain>
    </source>
</reference>
<dbReference type="InterPro" id="IPR015421">
    <property type="entry name" value="PyrdxlP-dep_Trfase_major"/>
</dbReference>